<comment type="similarity">
    <text evidence="2">In the C-terminal section; belongs to the trehalose phosphatase family.</text>
</comment>
<dbReference type="GO" id="GO:0005992">
    <property type="term" value="P:trehalose biosynthetic process"/>
    <property type="evidence" value="ECO:0007669"/>
    <property type="project" value="InterPro"/>
</dbReference>
<dbReference type="NCBIfam" id="TIGR01484">
    <property type="entry name" value="HAD-SF-IIB"/>
    <property type="match status" value="1"/>
</dbReference>
<dbReference type="AlphaFoldDB" id="A0A8J5SFH5"/>
<evidence type="ECO:0000313" key="9">
    <source>
        <dbReference type="Proteomes" id="UP000729402"/>
    </source>
</evidence>
<name>A0A8J5SFH5_ZIZPA</name>
<evidence type="ECO:0000256" key="4">
    <source>
        <dbReference type="ARBA" id="ARBA00022679"/>
    </source>
</evidence>
<evidence type="ECO:0000313" key="8">
    <source>
        <dbReference type="EMBL" id="KAG8056826.1"/>
    </source>
</evidence>
<evidence type="ECO:0000256" key="5">
    <source>
        <dbReference type="ARBA" id="ARBA00023016"/>
    </source>
</evidence>
<evidence type="ECO:0000256" key="7">
    <source>
        <dbReference type="SAM" id="MobiDB-lite"/>
    </source>
</evidence>
<comment type="caution">
    <text evidence="8">The sequence shown here is derived from an EMBL/GenBank/DDBJ whole genome shotgun (WGS) entry which is preliminary data.</text>
</comment>
<dbReference type="Pfam" id="PF02358">
    <property type="entry name" value="Trehalose_PPase"/>
    <property type="match status" value="1"/>
</dbReference>
<dbReference type="PANTHER" id="PTHR10788:SF80">
    <property type="entry name" value="TREHALOSE 6-PHOSPHATE PHOSPHATASE"/>
    <property type="match status" value="1"/>
</dbReference>
<dbReference type="EMBL" id="JAAALK010000287">
    <property type="protein sequence ID" value="KAG8056826.1"/>
    <property type="molecule type" value="Genomic_DNA"/>
</dbReference>
<accession>A0A8J5SFH5</accession>
<protein>
    <recommendedName>
        <fullName evidence="6">Trehalose 6-phosphate phosphatase</fullName>
    </recommendedName>
</protein>
<sequence>MSHHGLFAPCSQEEERANPSLTPPPPMPIALSSDEIPPAPENNPRSIVVSHKLPLKAIPDEGSPFGFAFSLTGEEHAMQLSHGLRPGPVLFVGTLPPEAASLEPSDELDDYLLDNYSCIPVFLTAAVHEEFYVGFCKRYLWPRLHYLLPHTPVAMRGIHFDTDMYRSYVLANKSFADRVIEVLSPDDGDLVFVHDYHLWLVPSHLRRWCPRSCVAFFLHSPFPSAEVFRSITVRDELLRALLNADLVGFHTYDYARHFLSACSRLLGLANSSRYGRISVNYHGRTVLIKVLAVGVDMGLLRSAMASPEAAAKFREITEEYKGRTIMVGVDDIDILKGVNLKLMAMETLLDGYPEMRGKVVLIQIHNPARYSGRDVDGVRDETEKLQSRINDRFGSPGYQPVVVIERAMSMAEKVAYYAAADCCVVSAVRDGLNRIPYFNTVCREEGPTVNGAGGEARTSTIVLSEFVGCSPSLSGALRVNPWNLPAMADAMYNALTMDNQEKHARHIKHYNYLTQHDVIAWARTFAAELQLACKDHPTMKTIGMGIGATYRVVAVDAAFKKLLPELVNPAYRAAGSRLILLDYDGTLQPAGSFDNAPRNNVIVVLNKLCSDPNNVVFIVSGRSKDELSRWFAPCANLGIAAEHGYFIRYRPVTSSTYACICVHYERRKFCLHCTRWSRDSPWETKGSTLASAMEWKLAAENVMRHYAEATDGSYIEEKETGMVWRYEDADPRLAALQAKELLDHLAAVLTSEPVAVRSGYQIVEVIPQGVSKAIAAESIVSAMTERNGSAPGFILGVGDDRSDEDMFGALANLCKDSKGAGKDGSSSSTTTTISLPAAQVFACTVGNKPSMARYYLNDEEEVVGMLRGLAIPPPPAASTPPQPVEFE</sequence>
<dbReference type="CDD" id="cd03788">
    <property type="entry name" value="GT20_TPS"/>
    <property type="match status" value="1"/>
</dbReference>
<keyword evidence="5" id="KW-0346">Stress response</keyword>
<evidence type="ECO:0000256" key="3">
    <source>
        <dbReference type="ARBA" id="ARBA00022676"/>
    </source>
</evidence>
<dbReference type="Proteomes" id="UP000729402">
    <property type="component" value="Unassembled WGS sequence"/>
</dbReference>
<proteinExistence type="inferred from homology"/>
<gene>
    <name evidence="8" type="ORF">GUJ93_ZPchr0002g24997</name>
</gene>
<reference evidence="8" key="1">
    <citation type="journal article" date="2021" name="bioRxiv">
        <title>Whole Genome Assembly and Annotation of Northern Wild Rice, Zizania palustris L., Supports a Whole Genome Duplication in the Zizania Genus.</title>
        <authorList>
            <person name="Haas M."/>
            <person name="Kono T."/>
            <person name="Macchietto M."/>
            <person name="Millas R."/>
            <person name="McGilp L."/>
            <person name="Shao M."/>
            <person name="Duquette J."/>
            <person name="Hirsch C.N."/>
            <person name="Kimball J."/>
        </authorList>
    </citation>
    <scope>NUCLEOTIDE SEQUENCE</scope>
    <source>
        <tissue evidence="8">Fresh leaf tissue</tissue>
    </source>
</reference>
<dbReference type="OrthoDB" id="628943at2759"/>
<feature type="region of interest" description="Disordered" evidence="7">
    <location>
        <begin position="1"/>
        <end position="44"/>
    </location>
</feature>
<dbReference type="InterPro" id="IPR003337">
    <property type="entry name" value="Trehalose_PPase"/>
</dbReference>
<keyword evidence="3" id="KW-0328">Glycosyltransferase</keyword>
<reference evidence="8" key="2">
    <citation type="submission" date="2021-02" db="EMBL/GenBank/DDBJ databases">
        <authorList>
            <person name="Kimball J.A."/>
            <person name="Haas M.W."/>
            <person name="Macchietto M."/>
            <person name="Kono T."/>
            <person name="Duquette J."/>
            <person name="Shao M."/>
        </authorList>
    </citation>
    <scope>NUCLEOTIDE SEQUENCE</scope>
    <source>
        <tissue evidence="8">Fresh leaf tissue</tissue>
    </source>
</reference>
<dbReference type="FunFam" id="3.40.50.2000:FF:000010">
    <property type="entry name" value="Alpha,alpha-trehalose-phosphate synthase"/>
    <property type="match status" value="1"/>
</dbReference>
<dbReference type="PANTHER" id="PTHR10788">
    <property type="entry name" value="TREHALOSE-6-PHOSPHATE SYNTHASE"/>
    <property type="match status" value="1"/>
</dbReference>
<organism evidence="8 9">
    <name type="scientific">Zizania palustris</name>
    <name type="common">Northern wild rice</name>
    <dbReference type="NCBI Taxonomy" id="103762"/>
    <lineage>
        <taxon>Eukaryota</taxon>
        <taxon>Viridiplantae</taxon>
        <taxon>Streptophyta</taxon>
        <taxon>Embryophyta</taxon>
        <taxon>Tracheophyta</taxon>
        <taxon>Spermatophyta</taxon>
        <taxon>Magnoliopsida</taxon>
        <taxon>Liliopsida</taxon>
        <taxon>Poales</taxon>
        <taxon>Poaceae</taxon>
        <taxon>BOP clade</taxon>
        <taxon>Oryzoideae</taxon>
        <taxon>Oryzeae</taxon>
        <taxon>Zizaniinae</taxon>
        <taxon>Zizania</taxon>
    </lineage>
</organism>
<comment type="similarity">
    <text evidence="1">In the N-terminal section; belongs to the glycosyltransferase 20 family.</text>
</comment>
<keyword evidence="9" id="KW-1185">Reference proteome</keyword>
<dbReference type="FunFam" id="3.40.50.2000:FF:000079">
    <property type="entry name" value="Trehalose-6-phosphate synthase 8"/>
    <property type="match status" value="1"/>
</dbReference>
<dbReference type="FunFam" id="3.40.50.1000:FF:000052">
    <property type="entry name" value="Alpha,alpha-trehalose-phosphate synthase [UDP-forming] 6"/>
    <property type="match status" value="1"/>
</dbReference>
<evidence type="ECO:0000256" key="2">
    <source>
        <dbReference type="ARBA" id="ARBA00006330"/>
    </source>
</evidence>
<dbReference type="CDD" id="cd01627">
    <property type="entry name" value="HAD_TPP"/>
    <property type="match status" value="1"/>
</dbReference>
<dbReference type="GO" id="GO:0004805">
    <property type="term" value="F:trehalose-phosphatase activity"/>
    <property type="evidence" value="ECO:0007669"/>
    <property type="project" value="TreeGrafter"/>
</dbReference>
<dbReference type="InterPro" id="IPR001830">
    <property type="entry name" value="Glyco_trans_20"/>
</dbReference>
<dbReference type="Pfam" id="PF00982">
    <property type="entry name" value="Glyco_transf_20"/>
    <property type="match status" value="1"/>
</dbReference>
<dbReference type="GO" id="GO:0005829">
    <property type="term" value="C:cytosol"/>
    <property type="evidence" value="ECO:0007669"/>
    <property type="project" value="TreeGrafter"/>
</dbReference>
<dbReference type="InterPro" id="IPR006379">
    <property type="entry name" value="HAD-SF_hydro_IIB"/>
</dbReference>
<dbReference type="GO" id="GO:0016757">
    <property type="term" value="F:glycosyltransferase activity"/>
    <property type="evidence" value="ECO:0007669"/>
    <property type="project" value="UniProtKB-KW"/>
</dbReference>
<evidence type="ECO:0000256" key="1">
    <source>
        <dbReference type="ARBA" id="ARBA00005409"/>
    </source>
</evidence>
<keyword evidence="4" id="KW-0808">Transferase</keyword>
<evidence type="ECO:0000256" key="6">
    <source>
        <dbReference type="ARBA" id="ARBA00030356"/>
    </source>
</evidence>